<keyword evidence="1" id="KW-0812">Transmembrane</keyword>
<keyword evidence="1" id="KW-0472">Membrane</keyword>
<evidence type="ECO:0000313" key="2">
    <source>
        <dbReference type="EMBL" id="MWB97949.1"/>
    </source>
</evidence>
<feature type="transmembrane region" description="Helical" evidence="1">
    <location>
        <begin position="12"/>
        <end position="28"/>
    </location>
</feature>
<reference evidence="2 3" key="1">
    <citation type="submission" date="2019-12" db="EMBL/GenBank/DDBJ databases">
        <authorList>
            <person name="Kim Y.S."/>
        </authorList>
    </citation>
    <scope>NUCLEOTIDE SEQUENCE [LARGE SCALE GENOMIC DNA]</scope>
    <source>
        <strain evidence="2 3">MMS17-SY077</strain>
    </source>
</reference>
<organism evidence="2 3">
    <name type="scientific">Agromyces seonyuensis</name>
    <dbReference type="NCBI Taxonomy" id="2662446"/>
    <lineage>
        <taxon>Bacteria</taxon>
        <taxon>Bacillati</taxon>
        <taxon>Actinomycetota</taxon>
        <taxon>Actinomycetes</taxon>
        <taxon>Micrococcales</taxon>
        <taxon>Microbacteriaceae</taxon>
        <taxon>Agromyces</taxon>
    </lineage>
</organism>
<sequence>MIRISTSPFARSIGLVAGGSLAVGLVSLRFDDEYDDVPGWVYIAAGFAFMFAVLWTVLKLMYPVLEWDPEQGLVRLGGRTVPLASVTRATRSVSNAAASYLTYRFHSSEGPSARVLVAGRPLRGLAPEQLQELAKFVAALPVPDTGLSARQDLLASDLQTNVGAGAVSPAALLAELGAILEGTGEAVPEGVAAAVSASGRPAPEFMRPVVVDGLPELTGARLVSMPQAQGLAERWAADDEDAARLLLARFAGQIRTVRTIRVLNWISFVLSSSGLVIGIVQTATEGIPWAFLLLPLWPVLWFSSTVAHDRLDDGVRATGREWLAAGDDARRARGLATPFIGAFESRSWRAKFWLSYSGIVLATLLVIAGIALIAIEPLFAFAGIGVLVLAAAAATAGGVGLWLKGVGSAEAATELVRLLALRLDPPALVEEPPGSAPVAAAAPLPTV</sequence>
<keyword evidence="3" id="KW-1185">Reference proteome</keyword>
<evidence type="ECO:0000256" key="1">
    <source>
        <dbReference type="SAM" id="Phobius"/>
    </source>
</evidence>
<protein>
    <submittedName>
        <fullName evidence="2">Uncharacterized protein</fullName>
    </submittedName>
</protein>
<proteinExistence type="predicted"/>
<comment type="caution">
    <text evidence="2">The sequence shown here is derived from an EMBL/GenBank/DDBJ whole genome shotgun (WGS) entry which is preliminary data.</text>
</comment>
<gene>
    <name evidence="2" type="ORF">GB864_05225</name>
</gene>
<dbReference type="RefSeq" id="WP_160423294.1">
    <property type="nucleotide sequence ID" value="NZ_WSTA01000016.1"/>
</dbReference>
<evidence type="ECO:0000313" key="3">
    <source>
        <dbReference type="Proteomes" id="UP000438182"/>
    </source>
</evidence>
<keyword evidence="1" id="KW-1133">Transmembrane helix</keyword>
<feature type="transmembrane region" description="Helical" evidence="1">
    <location>
        <begin position="381"/>
        <end position="403"/>
    </location>
</feature>
<accession>A0A6I4P1P5</accession>
<feature type="transmembrane region" description="Helical" evidence="1">
    <location>
        <begin position="353"/>
        <end position="375"/>
    </location>
</feature>
<feature type="transmembrane region" description="Helical" evidence="1">
    <location>
        <begin position="286"/>
        <end position="307"/>
    </location>
</feature>
<dbReference type="AlphaFoldDB" id="A0A6I4P1P5"/>
<dbReference type="EMBL" id="WSTA01000016">
    <property type="protein sequence ID" value="MWB97949.1"/>
    <property type="molecule type" value="Genomic_DNA"/>
</dbReference>
<feature type="transmembrane region" description="Helical" evidence="1">
    <location>
        <begin position="40"/>
        <end position="58"/>
    </location>
</feature>
<dbReference type="Proteomes" id="UP000438182">
    <property type="component" value="Unassembled WGS sequence"/>
</dbReference>
<feature type="transmembrane region" description="Helical" evidence="1">
    <location>
        <begin position="262"/>
        <end position="280"/>
    </location>
</feature>
<name>A0A6I4P1P5_9MICO</name>